<protein>
    <submittedName>
        <fullName evidence="3">Uncharacterized protein</fullName>
    </submittedName>
</protein>
<proteinExistence type="predicted"/>
<feature type="compositionally biased region" description="Polar residues" evidence="1">
    <location>
        <begin position="1"/>
        <end position="10"/>
    </location>
</feature>
<evidence type="ECO:0000313" key="2">
    <source>
        <dbReference type="EMBL" id="KXT64042.1"/>
    </source>
</evidence>
<evidence type="ECO:0000256" key="1">
    <source>
        <dbReference type="SAM" id="MobiDB-lite"/>
    </source>
</evidence>
<reference evidence="4 5" key="1">
    <citation type="submission" date="2016-01" db="EMBL/GenBank/DDBJ databases">
        <title>Highly variable Streptococcus oralis are common among viridans streptococci isolated from primates.</title>
        <authorList>
            <person name="Denapaite D."/>
            <person name="Rieger M."/>
            <person name="Koendgen S."/>
            <person name="Brueckner R."/>
            <person name="Ochigava I."/>
            <person name="Kappeler P."/>
            <person name="Maetz-Rensing K."/>
            <person name="Leendertz F."/>
            <person name="Hakenbeck R."/>
        </authorList>
    </citation>
    <scope>NUCLEOTIDE SEQUENCE [LARGE SCALE GENOMIC DNA]</scope>
    <source>
        <strain evidence="2 4">DD02</strain>
        <strain evidence="3 5">DD03</strain>
    </source>
</reference>
<dbReference type="EMBL" id="LQXV01000445">
    <property type="protein sequence ID" value="KXU03494.1"/>
    <property type="molecule type" value="Genomic_DNA"/>
</dbReference>
<dbReference type="EMBL" id="LQOF01000423">
    <property type="protein sequence ID" value="KXT64042.1"/>
    <property type="molecule type" value="Genomic_DNA"/>
</dbReference>
<dbReference type="PATRIC" id="fig|315405.11.peg.2447"/>
<dbReference type="Proteomes" id="UP000070198">
    <property type="component" value="Unassembled WGS sequence"/>
</dbReference>
<evidence type="ECO:0000313" key="4">
    <source>
        <dbReference type="Proteomes" id="UP000070198"/>
    </source>
</evidence>
<evidence type="ECO:0000313" key="3">
    <source>
        <dbReference type="EMBL" id="KXU03494.1"/>
    </source>
</evidence>
<evidence type="ECO:0000313" key="5">
    <source>
        <dbReference type="Proteomes" id="UP000071927"/>
    </source>
</evidence>
<comment type="caution">
    <text evidence="3">The sequence shown here is derived from an EMBL/GenBank/DDBJ whole genome shotgun (WGS) entry which is preliminary data.</text>
</comment>
<organism evidence="3 5">
    <name type="scientific">Streptococcus gallolyticus</name>
    <dbReference type="NCBI Taxonomy" id="315405"/>
    <lineage>
        <taxon>Bacteria</taxon>
        <taxon>Bacillati</taxon>
        <taxon>Bacillota</taxon>
        <taxon>Bacilli</taxon>
        <taxon>Lactobacillales</taxon>
        <taxon>Streptococcaceae</taxon>
        <taxon>Streptococcus</taxon>
    </lineage>
</organism>
<dbReference type="AlphaFoldDB" id="A0A139QLU6"/>
<accession>A0A139QLU6</accession>
<sequence length="41" mass="4342">MIPFQSSITGFSKGMGLTKGDILCPYKGKDKKKQAAGKPLA</sequence>
<gene>
    <name evidence="2" type="ORF">SGADD02_02102</name>
    <name evidence="3" type="ORF">SGADD03_02146</name>
</gene>
<name>A0A139QLU6_9STRE</name>
<feature type="region of interest" description="Disordered" evidence="1">
    <location>
        <begin position="1"/>
        <end position="41"/>
    </location>
</feature>
<dbReference type="Proteomes" id="UP000071927">
    <property type="component" value="Unassembled WGS sequence"/>
</dbReference>